<reference evidence="1 2" key="1">
    <citation type="submission" date="2022-05" db="EMBL/GenBank/DDBJ databases">
        <authorList>
            <consortium name="Genoscope - CEA"/>
            <person name="William W."/>
        </authorList>
    </citation>
    <scope>NUCLEOTIDE SEQUENCE [LARGE SCALE GENOMIC DNA]</scope>
</reference>
<sequence length="389" mass="44080">MIYSSPEALTSNQTVKVNFTPLFVCVCVFCLYTRFLALNKKTFEQKSVLKFSDKSSVRKSTTRFQCAQKHARRVIYKLNKFPLQKGTVNDYERHPFLVTIEKEKVLPQRSQRYFSEGAKRRPEIQPSHVTTISQTRIFKTVDGALTSNCNPVRPGTVSLSEESGCRMELLFKESMSQKRKLHFLQPRGSEAKKVTLSRLRLHSYLRLACMKRGMGPTAKATEIMEPAIQLISNRELTHFELQNSAKAASLAENLPVGNLKRKSHSGDRKPEPLAHFPGNLTSRIIPSFLKGKNDRNVPQKRADYELEIDERVVTFDGDAPVRGTVRYIGEDKDSHGQVHTVVGLELDARMHLGGNRRQVPLTHEALSIIIYVKISHLKKQSPAPPTSID</sequence>
<dbReference type="Gene3D" id="2.30.30.190">
    <property type="entry name" value="CAP Gly-rich-like domain"/>
    <property type="match status" value="1"/>
</dbReference>
<protein>
    <submittedName>
        <fullName evidence="1">Uncharacterized protein</fullName>
    </submittedName>
</protein>
<evidence type="ECO:0000313" key="2">
    <source>
        <dbReference type="Proteomes" id="UP001159405"/>
    </source>
</evidence>
<gene>
    <name evidence="1" type="ORF">PLOB_00022700</name>
</gene>
<organism evidence="1 2">
    <name type="scientific">Porites lobata</name>
    <dbReference type="NCBI Taxonomy" id="104759"/>
    <lineage>
        <taxon>Eukaryota</taxon>
        <taxon>Metazoa</taxon>
        <taxon>Cnidaria</taxon>
        <taxon>Anthozoa</taxon>
        <taxon>Hexacorallia</taxon>
        <taxon>Scleractinia</taxon>
        <taxon>Fungiina</taxon>
        <taxon>Poritidae</taxon>
        <taxon>Porites</taxon>
    </lineage>
</organism>
<dbReference type="Proteomes" id="UP001159405">
    <property type="component" value="Unassembled WGS sequence"/>
</dbReference>
<comment type="caution">
    <text evidence="1">The sequence shown here is derived from an EMBL/GenBank/DDBJ whole genome shotgun (WGS) entry which is preliminary data.</text>
</comment>
<accession>A0ABN8RL28</accession>
<name>A0ABN8RL28_9CNID</name>
<dbReference type="InterPro" id="IPR036859">
    <property type="entry name" value="CAP-Gly_dom_sf"/>
</dbReference>
<dbReference type="EMBL" id="CALNXK010000269">
    <property type="protein sequence ID" value="CAH3180110.1"/>
    <property type="molecule type" value="Genomic_DNA"/>
</dbReference>
<evidence type="ECO:0000313" key="1">
    <source>
        <dbReference type="EMBL" id="CAH3180110.1"/>
    </source>
</evidence>
<keyword evidence="2" id="KW-1185">Reference proteome</keyword>
<dbReference type="SUPFAM" id="SSF74924">
    <property type="entry name" value="Cap-Gly domain"/>
    <property type="match status" value="1"/>
</dbReference>
<proteinExistence type="predicted"/>